<dbReference type="Gene3D" id="3.30.300.30">
    <property type="match status" value="1"/>
</dbReference>
<dbReference type="InterPro" id="IPR050237">
    <property type="entry name" value="ATP-dep_AMP-bd_enzyme"/>
</dbReference>
<feature type="domain" description="AMP-binding enzyme C-terminal" evidence="2">
    <location>
        <begin position="426"/>
        <end position="501"/>
    </location>
</feature>
<feature type="domain" description="AMP-dependent synthetase/ligase" evidence="1">
    <location>
        <begin position="22"/>
        <end position="378"/>
    </location>
</feature>
<evidence type="ECO:0000313" key="4">
    <source>
        <dbReference type="Proteomes" id="UP000294911"/>
    </source>
</evidence>
<evidence type="ECO:0000259" key="2">
    <source>
        <dbReference type="Pfam" id="PF13193"/>
    </source>
</evidence>
<dbReference type="Pfam" id="PF13193">
    <property type="entry name" value="AMP-binding_C"/>
    <property type="match status" value="1"/>
</dbReference>
<comment type="caution">
    <text evidence="3">The sequence shown here is derived from an EMBL/GenBank/DDBJ whole genome shotgun (WGS) entry which is preliminary data.</text>
</comment>
<keyword evidence="4" id="KW-1185">Reference proteome</keyword>
<accession>A0A4R2R0Y1</accession>
<name>A0A4R2R0Y1_9PSEU</name>
<organism evidence="3 4">
    <name type="scientific">Tamaricihabitans halophyticus</name>
    <dbReference type="NCBI Taxonomy" id="1262583"/>
    <lineage>
        <taxon>Bacteria</taxon>
        <taxon>Bacillati</taxon>
        <taxon>Actinomycetota</taxon>
        <taxon>Actinomycetes</taxon>
        <taxon>Pseudonocardiales</taxon>
        <taxon>Pseudonocardiaceae</taxon>
        <taxon>Tamaricihabitans</taxon>
    </lineage>
</organism>
<sequence length="522" mass="53856">MSGVADPPAEGTTSGNIADLLADAAERVPRHLALVSGPLDGSGADPVELTWSDVELAVNAEATRLLVSGIRPGDRVLLALPTSAEFAISLYAAVRAGAIAVPVGPRTPVAELRRLIGDCGASVVIASASITDLGELEPGVALLPPPDPGARGEGIAAVGGGEDIAVLSYTAGPIGRPRGVRLSHRALLANVAQCAAVKPAPVTANDRVLLAVPIFHAYGLGPGLLQTTAAGASAVLLDRFDVETALRVCRDRRISTIIGVPAIYQAFSERTDAELGEALATVRLMTSGAAPLPASVLTALRRSTGLAVYEGYGLTETGPVVTSTLVSGAPKAGSVGRALPGIRLRLNDIDGRPLDEDDEDAGTGRVAVQGANLFSGYWPDGAHGPDADGWFQTGDVGYLDADGDLHLVDRAGDLIIVNGFNVYPHEVELVLSEVEGVAETAVVGVPDERTGERVKAVVVLADGAELDAERLRAHCAVWLPKYKVPQVIEFAEALPHSATGKLRRVALRGAGVDTLGPWSTDQ</sequence>
<dbReference type="Gene3D" id="3.40.50.12780">
    <property type="entry name" value="N-terminal domain of ligase-like"/>
    <property type="match status" value="1"/>
</dbReference>
<evidence type="ECO:0000259" key="1">
    <source>
        <dbReference type="Pfam" id="PF00501"/>
    </source>
</evidence>
<dbReference type="InterPro" id="IPR000873">
    <property type="entry name" value="AMP-dep_synth/lig_dom"/>
</dbReference>
<dbReference type="PANTHER" id="PTHR43767">
    <property type="entry name" value="LONG-CHAIN-FATTY-ACID--COA LIGASE"/>
    <property type="match status" value="1"/>
</dbReference>
<dbReference type="EMBL" id="SLXQ01000005">
    <property type="protein sequence ID" value="TCP53101.1"/>
    <property type="molecule type" value="Genomic_DNA"/>
</dbReference>
<dbReference type="SUPFAM" id="SSF56801">
    <property type="entry name" value="Acetyl-CoA synthetase-like"/>
    <property type="match status" value="1"/>
</dbReference>
<dbReference type="Pfam" id="PF00501">
    <property type="entry name" value="AMP-binding"/>
    <property type="match status" value="1"/>
</dbReference>
<dbReference type="GO" id="GO:0016877">
    <property type="term" value="F:ligase activity, forming carbon-sulfur bonds"/>
    <property type="evidence" value="ECO:0007669"/>
    <property type="project" value="UniProtKB-ARBA"/>
</dbReference>
<dbReference type="Proteomes" id="UP000294911">
    <property type="component" value="Unassembled WGS sequence"/>
</dbReference>
<dbReference type="InterPro" id="IPR045851">
    <property type="entry name" value="AMP-bd_C_sf"/>
</dbReference>
<evidence type="ECO:0000313" key="3">
    <source>
        <dbReference type="EMBL" id="TCP53101.1"/>
    </source>
</evidence>
<gene>
    <name evidence="3" type="ORF">EV191_105164</name>
</gene>
<dbReference type="InterPro" id="IPR042099">
    <property type="entry name" value="ANL_N_sf"/>
</dbReference>
<protein>
    <submittedName>
        <fullName evidence="3">Long-chain acyl-CoA synthetase</fullName>
    </submittedName>
</protein>
<proteinExistence type="predicted"/>
<dbReference type="AlphaFoldDB" id="A0A4R2R0Y1"/>
<dbReference type="PANTHER" id="PTHR43767:SF12">
    <property type="entry name" value="AMP-DEPENDENT SYNTHETASE AND LIGASE"/>
    <property type="match status" value="1"/>
</dbReference>
<dbReference type="OrthoDB" id="9803968at2"/>
<reference evidence="3 4" key="1">
    <citation type="submission" date="2019-03" db="EMBL/GenBank/DDBJ databases">
        <title>Genomic Encyclopedia of Type Strains, Phase IV (KMG-IV): sequencing the most valuable type-strain genomes for metagenomic binning, comparative biology and taxonomic classification.</title>
        <authorList>
            <person name="Goeker M."/>
        </authorList>
    </citation>
    <scope>NUCLEOTIDE SEQUENCE [LARGE SCALE GENOMIC DNA]</scope>
    <source>
        <strain evidence="3 4">DSM 45765</strain>
    </source>
</reference>
<dbReference type="InterPro" id="IPR025110">
    <property type="entry name" value="AMP-bd_C"/>
</dbReference>
<dbReference type="RefSeq" id="WP_132877544.1">
    <property type="nucleotide sequence ID" value="NZ_SLXQ01000005.1"/>
</dbReference>